<dbReference type="InterPro" id="IPR039465">
    <property type="entry name" value="IL-17_rcpt-like"/>
</dbReference>
<evidence type="ECO:0000313" key="2">
    <source>
        <dbReference type="EMBL" id="KAK2121445.1"/>
    </source>
</evidence>
<evidence type="ECO:0000256" key="1">
    <source>
        <dbReference type="ARBA" id="ARBA00022729"/>
    </source>
</evidence>
<proteinExistence type="predicted"/>
<keyword evidence="1" id="KW-0732">Signal</keyword>
<accession>A0ABQ9WIF8</accession>
<keyword evidence="3" id="KW-1185">Reference proteome</keyword>
<name>A0ABQ9WIF8_SAGOE</name>
<organism evidence="2 3">
    <name type="scientific">Saguinus oedipus</name>
    <name type="common">Cotton-top tamarin</name>
    <name type="synonym">Oedipomidas oedipus</name>
    <dbReference type="NCBI Taxonomy" id="9490"/>
    <lineage>
        <taxon>Eukaryota</taxon>
        <taxon>Metazoa</taxon>
        <taxon>Chordata</taxon>
        <taxon>Craniata</taxon>
        <taxon>Vertebrata</taxon>
        <taxon>Euteleostomi</taxon>
        <taxon>Mammalia</taxon>
        <taxon>Eutheria</taxon>
        <taxon>Euarchontoglires</taxon>
        <taxon>Primates</taxon>
        <taxon>Haplorrhini</taxon>
        <taxon>Platyrrhini</taxon>
        <taxon>Cebidae</taxon>
        <taxon>Callitrichinae</taxon>
        <taxon>Saguinus</taxon>
    </lineage>
</organism>
<reference evidence="2 3" key="1">
    <citation type="submission" date="2023-05" db="EMBL/GenBank/DDBJ databases">
        <title>B98-5 Cell Line De Novo Hybrid Assembly: An Optical Mapping Approach.</title>
        <authorList>
            <person name="Kananen K."/>
            <person name="Auerbach J.A."/>
            <person name="Kautto E."/>
            <person name="Blachly J.S."/>
        </authorList>
    </citation>
    <scope>NUCLEOTIDE SEQUENCE [LARGE SCALE GENOMIC DNA]</scope>
    <source>
        <strain evidence="2">B95-8</strain>
        <tissue evidence="2">Cell line</tissue>
    </source>
</reference>
<gene>
    <name evidence="2" type="ORF">P7K49_002831</name>
</gene>
<comment type="caution">
    <text evidence="2">The sequence shown here is derived from an EMBL/GenBank/DDBJ whole genome shotgun (WGS) entry which is preliminary data.</text>
</comment>
<dbReference type="EMBL" id="JASSZA010000001">
    <property type="protein sequence ID" value="KAK2121445.1"/>
    <property type="molecule type" value="Genomic_DNA"/>
</dbReference>
<dbReference type="PANTHER" id="PTHR15583:SF10">
    <property type="entry name" value="INTERLEUKIN-17 RECEPTOR E-LIKE-RELATED"/>
    <property type="match status" value="1"/>
</dbReference>
<evidence type="ECO:0000313" key="3">
    <source>
        <dbReference type="Proteomes" id="UP001266305"/>
    </source>
</evidence>
<dbReference type="PANTHER" id="PTHR15583">
    <property type="entry name" value="INTERLEUKIN-17 RECEPTOR"/>
    <property type="match status" value="1"/>
</dbReference>
<sequence>MSMSVLEALTPSTAMQCITPNSCSLLLRVCTSITLHGSLVGDGVLLTELHGEKVEEWGPTPHPEPGVACSDTPRGPLLHPEHLRGLEACTTSLDTQETQCQSVWVARASHQQQVGQPWNWLGWVGSANGSTQLTPAPAQLPSAPAQLQMHFGCFEVSVAQNLYVTLRTIPHFCRVQLDQRHHLMEGRIPRASLGTAAFTLHDLAWGGTCPGQGPGPHAGQIPARSLA</sequence>
<dbReference type="Proteomes" id="UP001266305">
    <property type="component" value="Unassembled WGS sequence"/>
</dbReference>
<protein>
    <submittedName>
        <fullName evidence="2">Uncharacterized protein</fullName>
    </submittedName>
</protein>